<sequence length="124" mass="13999">MGKVAIAITGLKERTWVEVLADKVFGFQDISIDDLELVFDEYYKNEVEAKAFMVLPEPIQRKRILNVLERIGSVAMHDEQTSVSMYDEENIDHLDFTSVSLQLIGDSNGGENVVADGRAHVEKR</sequence>
<dbReference type="Gramene" id="ONK58461">
    <property type="protein sequence ID" value="ONK58461"/>
    <property type="gene ID" value="A4U43_C09F13290"/>
</dbReference>
<gene>
    <name evidence="1" type="ORF">A4U43_C09F13290</name>
</gene>
<keyword evidence="2" id="KW-1185">Reference proteome</keyword>
<proteinExistence type="predicted"/>
<organism evidence="1 2">
    <name type="scientific">Asparagus officinalis</name>
    <name type="common">Garden asparagus</name>
    <dbReference type="NCBI Taxonomy" id="4686"/>
    <lineage>
        <taxon>Eukaryota</taxon>
        <taxon>Viridiplantae</taxon>
        <taxon>Streptophyta</taxon>
        <taxon>Embryophyta</taxon>
        <taxon>Tracheophyta</taxon>
        <taxon>Spermatophyta</taxon>
        <taxon>Magnoliopsida</taxon>
        <taxon>Liliopsida</taxon>
        <taxon>Asparagales</taxon>
        <taxon>Asparagaceae</taxon>
        <taxon>Asparagoideae</taxon>
        <taxon>Asparagus</taxon>
    </lineage>
</organism>
<dbReference type="Proteomes" id="UP000243459">
    <property type="component" value="Chromosome 9"/>
</dbReference>
<accession>A0A5P1E759</accession>
<dbReference type="EMBL" id="CM007389">
    <property type="protein sequence ID" value="ONK58461.1"/>
    <property type="molecule type" value="Genomic_DNA"/>
</dbReference>
<name>A0A5P1E759_ASPOF</name>
<protein>
    <submittedName>
        <fullName evidence="1">Uncharacterized protein</fullName>
    </submittedName>
</protein>
<evidence type="ECO:0000313" key="1">
    <source>
        <dbReference type="EMBL" id="ONK58461.1"/>
    </source>
</evidence>
<dbReference type="AlphaFoldDB" id="A0A5P1E759"/>
<reference evidence="2" key="1">
    <citation type="journal article" date="2017" name="Nat. Commun.">
        <title>The asparagus genome sheds light on the origin and evolution of a young Y chromosome.</title>
        <authorList>
            <person name="Harkess A."/>
            <person name="Zhou J."/>
            <person name="Xu C."/>
            <person name="Bowers J.E."/>
            <person name="Van der Hulst R."/>
            <person name="Ayyampalayam S."/>
            <person name="Mercati F."/>
            <person name="Riccardi P."/>
            <person name="McKain M.R."/>
            <person name="Kakrana A."/>
            <person name="Tang H."/>
            <person name="Ray J."/>
            <person name="Groenendijk J."/>
            <person name="Arikit S."/>
            <person name="Mathioni S.M."/>
            <person name="Nakano M."/>
            <person name="Shan H."/>
            <person name="Telgmann-Rauber A."/>
            <person name="Kanno A."/>
            <person name="Yue Z."/>
            <person name="Chen H."/>
            <person name="Li W."/>
            <person name="Chen Y."/>
            <person name="Xu X."/>
            <person name="Zhang Y."/>
            <person name="Luo S."/>
            <person name="Chen H."/>
            <person name="Gao J."/>
            <person name="Mao Z."/>
            <person name="Pires J.C."/>
            <person name="Luo M."/>
            <person name="Kudrna D."/>
            <person name="Wing R.A."/>
            <person name="Meyers B.C."/>
            <person name="Yi K."/>
            <person name="Kong H."/>
            <person name="Lavrijsen P."/>
            <person name="Sunseri F."/>
            <person name="Falavigna A."/>
            <person name="Ye Y."/>
            <person name="Leebens-Mack J.H."/>
            <person name="Chen G."/>
        </authorList>
    </citation>
    <scope>NUCLEOTIDE SEQUENCE [LARGE SCALE GENOMIC DNA]</scope>
    <source>
        <strain evidence="2">cv. DH0086</strain>
    </source>
</reference>
<evidence type="ECO:0000313" key="2">
    <source>
        <dbReference type="Proteomes" id="UP000243459"/>
    </source>
</evidence>